<dbReference type="STRING" id="1028.SAMN05661096_00606"/>
<evidence type="ECO:0000313" key="3">
    <source>
        <dbReference type="EMBL" id="SMG13611.1"/>
    </source>
</evidence>
<feature type="chain" id="PRO_5013276413" evidence="1">
    <location>
        <begin position="20"/>
        <end position="184"/>
    </location>
</feature>
<evidence type="ECO:0000256" key="1">
    <source>
        <dbReference type="SAM" id="SignalP"/>
    </source>
</evidence>
<dbReference type="SUPFAM" id="SSF101874">
    <property type="entry name" value="YceI-like"/>
    <property type="match status" value="1"/>
</dbReference>
<dbReference type="RefSeq" id="WP_085515601.1">
    <property type="nucleotide sequence ID" value="NZ_FXAW01000001.1"/>
</dbReference>
<dbReference type="Proteomes" id="UP000193804">
    <property type="component" value="Unassembled WGS sequence"/>
</dbReference>
<evidence type="ECO:0000259" key="2">
    <source>
        <dbReference type="Pfam" id="PF04264"/>
    </source>
</evidence>
<evidence type="ECO:0000313" key="4">
    <source>
        <dbReference type="Proteomes" id="UP000193804"/>
    </source>
</evidence>
<dbReference type="Pfam" id="PF04264">
    <property type="entry name" value="YceI"/>
    <property type="match status" value="1"/>
</dbReference>
<organism evidence="3 4">
    <name type="scientific">Marivirga sericea</name>
    <dbReference type="NCBI Taxonomy" id="1028"/>
    <lineage>
        <taxon>Bacteria</taxon>
        <taxon>Pseudomonadati</taxon>
        <taxon>Bacteroidota</taxon>
        <taxon>Cytophagia</taxon>
        <taxon>Cytophagales</taxon>
        <taxon>Marivirgaceae</taxon>
        <taxon>Marivirga</taxon>
    </lineage>
</organism>
<dbReference type="PANTHER" id="PTHR34406">
    <property type="entry name" value="PROTEIN YCEI"/>
    <property type="match status" value="1"/>
</dbReference>
<proteinExistence type="predicted"/>
<gene>
    <name evidence="3" type="ORF">SAMN05661096_00606</name>
</gene>
<keyword evidence="1" id="KW-0732">Signal</keyword>
<accession>A0A1X7IHA0</accession>
<dbReference type="OrthoDB" id="116832at2"/>
<reference evidence="4" key="1">
    <citation type="submission" date="2017-04" db="EMBL/GenBank/DDBJ databases">
        <authorList>
            <person name="Varghese N."/>
            <person name="Submissions S."/>
        </authorList>
    </citation>
    <scope>NUCLEOTIDE SEQUENCE [LARGE SCALE GENOMIC DNA]</scope>
    <source>
        <strain evidence="4">DSM 4125</strain>
    </source>
</reference>
<dbReference type="InterPro" id="IPR007372">
    <property type="entry name" value="Lipid/polyisoprenoid-bd_YceI"/>
</dbReference>
<keyword evidence="4" id="KW-1185">Reference proteome</keyword>
<dbReference type="Gene3D" id="2.40.128.110">
    <property type="entry name" value="Lipid/polyisoprenoid-binding, YceI-like"/>
    <property type="match status" value="1"/>
</dbReference>
<dbReference type="PANTHER" id="PTHR34406:SF1">
    <property type="entry name" value="PROTEIN YCEI"/>
    <property type="match status" value="1"/>
</dbReference>
<name>A0A1X7IHA0_9BACT</name>
<sequence length="184" mass="20933">MKNLLIPMLLLILSQQGHAQDKYFTKTGYAKFYSEAPLENIEAINNKVQSIIDMKRSEVVINLPITAFQFENSLMQEHFNENYMESEKFPLAKFQGYFVNGAPIDMTVDGSYEVQVKGKMTIHGVTKPLNIGGVIKVTDNNVLATTKFMIRVADYDIDIPTIVFRNIAEEVEVTIELQYMPLKS</sequence>
<dbReference type="AlphaFoldDB" id="A0A1X7IHA0"/>
<dbReference type="EMBL" id="FXAW01000001">
    <property type="protein sequence ID" value="SMG13611.1"/>
    <property type="molecule type" value="Genomic_DNA"/>
</dbReference>
<protein>
    <submittedName>
        <fullName evidence="3">YceI-like domain-containing protein</fullName>
    </submittedName>
</protein>
<feature type="domain" description="Lipid/polyisoprenoid-binding YceI-like" evidence="2">
    <location>
        <begin position="53"/>
        <end position="178"/>
    </location>
</feature>
<dbReference type="InterPro" id="IPR036761">
    <property type="entry name" value="TTHA0802/YceI-like_sf"/>
</dbReference>
<feature type="signal peptide" evidence="1">
    <location>
        <begin position="1"/>
        <end position="19"/>
    </location>
</feature>